<keyword evidence="3 11" id="KW-0328">Glycosyltransferase</keyword>
<dbReference type="InterPro" id="IPR001173">
    <property type="entry name" value="Glyco_trans_2-like"/>
</dbReference>
<comment type="similarity">
    <text evidence="8">Belongs to the glycosyltransferase 2 family. CrtQ subfamily.</text>
</comment>
<evidence type="ECO:0000256" key="6">
    <source>
        <dbReference type="ARBA" id="ARBA00037281"/>
    </source>
</evidence>
<dbReference type="EMBL" id="JAWJYN010000002">
    <property type="protein sequence ID" value="MDZ8162544.1"/>
    <property type="molecule type" value="Genomic_DNA"/>
</dbReference>
<evidence type="ECO:0000256" key="9">
    <source>
        <dbReference type="ARBA" id="ARBA00040345"/>
    </source>
</evidence>
<dbReference type="SUPFAM" id="SSF53448">
    <property type="entry name" value="Nucleotide-diphospho-sugar transferases"/>
    <property type="match status" value="1"/>
</dbReference>
<evidence type="ECO:0000256" key="2">
    <source>
        <dbReference type="ARBA" id="ARBA00022475"/>
    </source>
</evidence>
<keyword evidence="4 11" id="KW-0808">Transferase</keyword>
<evidence type="ECO:0000313" key="12">
    <source>
        <dbReference type="Proteomes" id="UP001291912"/>
    </source>
</evidence>
<keyword evidence="2" id="KW-1003">Cell membrane</keyword>
<dbReference type="Gene3D" id="3.90.550.10">
    <property type="entry name" value="Spore Coat Polysaccharide Biosynthesis Protein SpsA, Chain A"/>
    <property type="match status" value="1"/>
</dbReference>
<protein>
    <recommendedName>
        <fullName evidence="9">4,4'-diaponeurosporenoate glycosyltransferase</fullName>
    </recommendedName>
</protein>
<comment type="pathway">
    <text evidence="7">Carotenoid biosynthesis; staphyloxanthin biosynthesis; staphyloxanthin from farnesyl diphosphate: step 4/5.</text>
</comment>
<evidence type="ECO:0000313" key="11">
    <source>
        <dbReference type="EMBL" id="MDZ8162544.1"/>
    </source>
</evidence>
<organism evidence="11 12">
    <name type="scientific">Microbacterium aquimaris</name>
    <dbReference type="NCBI Taxonomy" id="459816"/>
    <lineage>
        <taxon>Bacteria</taxon>
        <taxon>Bacillati</taxon>
        <taxon>Actinomycetota</taxon>
        <taxon>Actinomycetes</taxon>
        <taxon>Micrococcales</taxon>
        <taxon>Microbacteriaceae</taxon>
        <taxon>Microbacterium</taxon>
    </lineage>
</organism>
<evidence type="ECO:0000256" key="4">
    <source>
        <dbReference type="ARBA" id="ARBA00022679"/>
    </source>
</evidence>
<evidence type="ECO:0000256" key="3">
    <source>
        <dbReference type="ARBA" id="ARBA00022676"/>
    </source>
</evidence>
<reference evidence="11 12" key="1">
    <citation type="submission" date="2023-10" db="EMBL/GenBank/DDBJ databases">
        <title>Microbacterium xanthum sp. nov., isolated from seaweed.</title>
        <authorList>
            <person name="Lee S.D."/>
        </authorList>
    </citation>
    <scope>NUCLEOTIDE SEQUENCE [LARGE SCALE GENOMIC DNA]</scope>
    <source>
        <strain evidence="11 12">KCTC 19124</strain>
    </source>
</reference>
<name>A0ABU5N8Z2_9MICO</name>
<evidence type="ECO:0000259" key="10">
    <source>
        <dbReference type="Pfam" id="PF00535"/>
    </source>
</evidence>
<accession>A0ABU5N8Z2</accession>
<evidence type="ECO:0000256" key="7">
    <source>
        <dbReference type="ARBA" id="ARBA00037904"/>
    </source>
</evidence>
<dbReference type="InterPro" id="IPR029044">
    <property type="entry name" value="Nucleotide-diphossugar_trans"/>
</dbReference>
<dbReference type="Pfam" id="PF00535">
    <property type="entry name" value="Glycos_transf_2"/>
    <property type="match status" value="1"/>
</dbReference>
<dbReference type="RefSeq" id="WP_322597632.1">
    <property type="nucleotide sequence ID" value="NZ_BAAAPT010000002.1"/>
</dbReference>
<feature type="domain" description="Glycosyltransferase 2-like" evidence="10">
    <location>
        <begin position="13"/>
        <end position="135"/>
    </location>
</feature>
<comment type="function">
    <text evidence="6">Catalyzes the glycosylation of 4,4'-diaponeurosporenoate, i.e. the esterification of glucose at the C1'' position with the carboxyl group of 4,4'-diaponeurosporenic acid, to form glycosyl-4,4'-diaponeurosporenoate. This is a step in the biosynthesis of staphyloxanthin, an orange pigment present in most staphylococci strains.</text>
</comment>
<comment type="subcellular location">
    <subcellularLocation>
        <location evidence="1">Cell membrane</location>
    </subcellularLocation>
</comment>
<dbReference type="PANTHER" id="PTHR43646:SF2">
    <property type="entry name" value="GLYCOSYLTRANSFERASE 2-LIKE DOMAIN-CONTAINING PROTEIN"/>
    <property type="match status" value="1"/>
</dbReference>
<evidence type="ECO:0000256" key="5">
    <source>
        <dbReference type="ARBA" id="ARBA00023136"/>
    </source>
</evidence>
<dbReference type="GO" id="GO:0016757">
    <property type="term" value="F:glycosyltransferase activity"/>
    <property type="evidence" value="ECO:0007669"/>
    <property type="project" value="UniProtKB-KW"/>
</dbReference>
<comment type="caution">
    <text evidence="11">The sequence shown here is derived from an EMBL/GenBank/DDBJ whole genome shotgun (WGS) entry which is preliminary data.</text>
</comment>
<proteinExistence type="inferred from homology"/>
<dbReference type="CDD" id="cd00761">
    <property type="entry name" value="Glyco_tranf_GTA_type"/>
    <property type="match status" value="1"/>
</dbReference>
<gene>
    <name evidence="11" type="ORF">R2Q92_11935</name>
</gene>
<keyword evidence="5" id="KW-0472">Membrane</keyword>
<dbReference type="PANTHER" id="PTHR43646">
    <property type="entry name" value="GLYCOSYLTRANSFERASE"/>
    <property type="match status" value="1"/>
</dbReference>
<sequence>MFHQPPPPRPLVSVVIPVKDDAGPLEHCLRGLSRQSIALEEIIVVDNGSRDASAAVARAHGATVITCGAPGIAAAASAGYDAARGEVILRLDADCSPQPGWARTMVEALQNDPQTGAVFGGASFHDGPSWLRRPLAAAYLSAYVAIVGTTLGHWPLFGSNLAMRADAWHAVSASVHRWDVDTHDDIDLAFHLGERHRIAAVGPEHMTISMRPFADAGLFAARVRKGFRTVTMHWPHDFPPVRWDRRALRRVTRRARERRARDLHRLAA</sequence>
<evidence type="ECO:0000256" key="1">
    <source>
        <dbReference type="ARBA" id="ARBA00004236"/>
    </source>
</evidence>
<dbReference type="Proteomes" id="UP001291912">
    <property type="component" value="Unassembled WGS sequence"/>
</dbReference>
<keyword evidence="12" id="KW-1185">Reference proteome</keyword>
<evidence type="ECO:0000256" key="8">
    <source>
        <dbReference type="ARBA" id="ARBA00038120"/>
    </source>
</evidence>